<evidence type="ECO:0000313" key="2">
    <source>
        <dbReference type="Proteomes" id="UP000263268"/>
    </source>
</evidence>
<protein>
    <submittedName>
        <fullName evidence="1">Uncharacterized protein</fullName>
    </submittedName>
</protein>
<name>A0A3D6BUU0_9FLAO</name>
<accession>A0A3D6BUU0</accession>
<dbReference type="Proteomes" id="UP000263268">
    <property type="component" value="Unassembled WGS sequence"/>
</dbReference>
<sequence>AVNALPQCLQVFGMYKLLLINGALCSVMVQRGAIWCIISPILSPTDLGNKSVFKATDIQQT</sequence>
<dbReference type="EMBL" id="DPRK01000209">
    <property type="protein sequence ID" value="HCY82457.1"/>
    <property type="molecule type" value="Genomic_DNA"/>
</dbReference>
<comment type="caution">
    <text evidence="1">The sequence shown here is derived from an EMBL/GenBank/DDBJ whole genome shotgun (WGS) entry which is preliminary data.</text>
</comment>
<evidence type="ECO:0000313" key="1">
    <source>
        <dbReference type="EMBL" id="HCY82457.1"/>
    </source>
</evidence>
<organism evidence="1 2">
    <name type="scientific">Xanthomarina gelatinilytica</name>
    <dbReference type="NCBI Taxonomy" id="1137281"/>
    <lineage>
        <taxon>Bacteria</taxon>
        <taxon>Pseudomonadati</taxon>
        <taxon>Bacteroidota</taxon>
        <taxon>Flavobacteriia</taxon>
        <taxon>Flavobacteriales</taxon>
        <taxon>Flavobacteriaceae</taxon>
        <taxon>Xanthomarina</taxon>
    </lineage>
</organism>
<reference evidence="1 2" key="1">
    <citation type="journal article" date="2018" name="Nat. Biotechnol.">
        <title>A standardized bacterial taxonomy based on genome phylogeny substantially revises the tree of life.</title>
        <authorList>
            <person name="Parks D.H."/>
            <person name="Chuvochina M."/>
            <person name="Waite D.W."/>
            <person name="Rinke C."/>
            <person name="Skarshewski A."/>
            <person name="Chaumeil P.A."/>
            <person name="Hugenholtz P."/>
        </authorList>
    </citation>
    <scope>NUCLEOTIDE SEQUENCE [LARGE SCALE GENOMIC DNA]</scope>
    <source>
        <strain evidence="1">UBA10227</strain>
    </source>
</reference>
<dbReference type="AlphaFoldDB" id="A0A3D6BUU0"/>
<feature type="non-terminal residue" evidence="1">
    <location>
        <position position="1"/>
    </location>
</feature>
<gene>
    <name evidence="1" type="ORF">DHV22_13080</name>
</gene>
<proteinExistence type="predicted"/>